<dbReference type="GO" id="GO:0006508">
    <property type="term" value="P:proteolysis"/>
    <property type="evidence" value="ECO:0007669"/>
    <property type="project" value="UniProtKB-KW"/>
</dbReference>
<keyword evidence="5" id="KW-0482">Metalloprotease</keyword>
<keyword evidence="3" id="KW-0378">Hydrolase</keyword>
<keyword evidence="1" id="KW-0645">Protease</keyword>
<dbReference type="InterPro" id="IPR025657">
    <property type="entry name" value="RadC_JAB"/>
</dbReference>
<dbReference type="Pfam" id="PF20582">
    <property type="entry name" value="UPF0758_N"/>
    <property type="match status" value="1"/>
</dbReference>
<dbReference type="NCBIfam" id="NF000642">
    <property type="entry name" value="PRK00024.1"/>
    <property type="match status" value="1"/>
</dbReference>
<feature type="domain" description="MPN" evidence="7">
    <location>
        <begin position="131"/>
        <end position="253"/>
    </location>
</feature>
<comment type="similarity">
    <text evidence="6">Belongs to the UPF0758 family.</text>
</comment>
<dbReference type="InterPro" id="IPR020891">
    <property type="entry name" value="UPF0758_CS"/>
</dbReference>
<dbReference type="PROSITE" id="PS50249">
    <property type="entry name" value="MPN"/>
    <property type="match status" value="1"/>
</dbReference>
<keyword evidence="4" id="KW-0862">Zinc</keyword>
<dbReference type="InterPro" id="IPR037518">
    <property type="entry name" value="MPN"/>
</dbReference>
<dbReference type="PATRIC" id="fig|641524.5.peg.4188"/>
<evidence type="ECO:0000256" key="6">
    <source>
        <dbReference type="RuleBase" id="RU003797"/>
    </source>
</evidence>
<dbReference type="SUPFAM" id="SSF47781">
    <property type="entry name" value="RuvA domain 2-like"/>
    <property type="match status" value="1"/>
</dbReference>
<dbReference type="eggNOG" id="COG2003">
    <property type="taxonomic scope" value="Bacteria"/>
</dbReference>
<dbReference type="Proteomes" id="UP000014974">
    <property type="component" value="Unassembled WGS sequence"/>
</dbReference>
<evidence type="ECO:0000256" key="1">
    <source>
        <dbReference type="ARBA" id="ARBA00022670"/>
    </source>
</evidence>
<accession>S7V985</accession>
<dbReference type="PANTHER" id="PTHR30471">
    <property type="entry name" value="DNA REPAIR PROTEIN RADC"/>
    <property type="match status" value="1"/>
</dbReference>
<reference evidence="8 9" key="1">
    <citation type="journal article" date="2013" name="Genome Announc.">
        <title>Draft Genome Sequence of Cyclobacterium qasimii Strain M12-11BT, Isolated from Arctic Marine Sediment.</title>
        <authorList>
            <person name="Shivaji S."/>
            <person name="Ara S."/>
            <person name="Singh A."/>
            <person name="Kumar Pinnaka A."/>
        </authorList>
    </citation>
    <scope>NUCLEOTIDE SEQUENCE [LARGE SCALE GENOMIC DNA]</scope>
    <source>
        <strain evidence="8 9">M12-11B</strain>
    </source>
</reference>
<dbReference type="Gene3D" id="3.40.140.10">
    <property type="entry name" value="Cytidine Deaminase, domain 2"/>
    <property type="match status" value="1"/>
</dbReference>
<dbReference type="AlphaFoldDB" id="S7V985"/>
<keyword evidence="2" id="KW-0479">Metal-binding</keyword>
<dbReference type="GO" id="GO:0008237">
    <property type="term" value="F:metallopeptidase activity"/>
    <property type="evidence" value="ECO:0007669"/>
    <property type="project" value="UniProtKB-KW"/>
</dbReference>
<comment type="caution">
    <text evidence="8">The sequence shown here is derived from an EMBL/GenBank/DDBJ whole genome shotgun (WGS) entry which is preliminary data.</text>
</comment>
<dbReference type="NCBIfam" id="TIGR00608">
    <property type="entry name" value="radc"/>
    <property type="match status" value="1"/>
</dbReference>
<dbReference type="InterPro" id="IPR010994">
    <property type="entry name" value="RuvA_2-like"/>
</dbReference>
<evidence type="ECO:0000313" key="8">
    <source>
        <dbReference type="EMBL" id="EPR66790.1"/>
    </source>
</evidence>
<dbReference type="InterPro" id="IPR001405">
    <property type="entry name" value="UPF0758"/>
</dbReference>
<dbReference type="Pfam" id="PF04002">
    <property type="entry name" value="RadC"/>
    <property type="match status" value="1"/>
</dbReference>
<sequence>MTIANISDFEVFLSTESIRFLPMDDYRSIRISALAEEDRPREKLLLRGKAQLTDAELIAILIGSGSRNLSAVDLSKYILQSVNNDLAQLARLSVNDLKKFKGIGEAKAISIVSALELGRRRKGAEPQKKAKITSSADVYALMRPELLDEAVEYFYVLFLNRSNVVIKKQLISQGGTSATIADPKLIFKFGMEYLASAIILVHNHPSGNLKPSSADISLTKRLCLVGKNLELPVLDHVIFTDVGYFSFADESMI</sequence>
<dbReference type="PROSITE" id="PS01302">
    <property type="entry name" value="UPF0758"/>
    <property type="match status" value="1"/>
</dbReference>
<evidence type="ECO:0000256" key="2">
    <source>
        <dbReference type="ARBA" id="ARBA00022723"/>
    </source>
</evidence>
<dbReference type="PANTHER" id="PTHR30471:SF3">
    <property type="entry name" value="UPF0758 PROTEIN YEES-RELATED"/>
    <property type="match status" value="1"/>
</dbReference>
<dbReference type="CDD" id="cd08071">
    <property type="entry name" value="MPN_DUF2466"/>
    <property type="match status" value="1"/>
</dbReference>
<dbReference type="STRING" id="641524.ADICYQ_4222"/>
<proteinExistence type="inferred from homology"/>
<evidence type="ECO:0000256" key="4">
    <source>
        <dbReference type="ARBA" id="ARBA00022833"/>
    </source>
</evidence>
<gene>
    <name evidence="8" type="ORF">ADICYQ_4222</name>
</gene>
<evidence type="ECO:0000259" key="7">
    <source>
        <dbReference type="PROSITE" id="PS50249"/>
    </source>
</evidence>
<evidence type="ECO:0000256" key="3">
    <source>
        <dbReference type="ARBA" id="ARBA00022801"/>
    </source>
</evidence>
<protein>
    <submittedName>
        <fullName evidence="8">DNA repair protein RadC</fullName>
    </submittedName>
</protein>
<evidence type="ECO:0000256" key="5">
    <source>
        <dbReference type="ARBA" id="ARBA00023049"/>
    </source>
</evidence>
<name>S7V985_9BACT</name>
<dbReference type="InterPro" id="IPR046778">
    <property type="entry name" value="UPF0758_N"/>
</dbReference>
<dbReference type="GO" id="GO:0046872">
    <property type="term" value="F:metal ion binding"/>
    <property type="evidence" value="ECO:0007669"/>
    <property type="project" value="UniProtKB-KW"/>
</dbReference>
<organism evidence="8 9">
    <name type="scientific">Cyclobacterium qasimii M12-11B</name>
    <dbReference type="NCBI Taxonomy" id="641524"/>
    <lineage>
        <taxon>Bacteria</taxon>
        <taxon>Pseudomonadati</taxon>
        <taxon>Bacteroidota</taxon>
        <taxon>Cytophagia</taxon>
        <taxon>Cytophagales</taxon>
        <taxon>Cyclobacteriaceae</taxon>
        <taxon>Cyclobacterium</taxon>
    </lineage>
</organism>
<evidence type="ECO:0000313" key="9">
    <source>
        <dbReference type="Proteomes" id="UP000014974"/>
    </source>
</evidence>
<dbReference type="EMBL" id="ATNM01000141">
    <property type="protein sequence ID" value="EPR66790.1"/>
    <property type="molecule type" value="Genomic_DNA"/>
</dbReference>